<keyword evidence="8" id="KW-0539">Nucleus</keyword>
<dbReference type="SUPFAM" id="SSF52540">
    <property type="entry name" value="P-loop containing nucleoside triphosphate hydrolases"/>
    <property type="match status" value="2"/>
</dbReference>
<feature type="region of interest" description="Disordered" evidence="10">
    <location>
        <begin position="1197"/>
        <end position="1364"/>
    </location>
</feature>
<dbReference type="PANTHER" id="PTHR10799">
    <property type="entry name" value="SNF2/RAD54 HELICASE FAMILY"/>
    <property type="match status" value="1"/>
</dbReference>
<dbReference type="GO" id="GO:0016787">
    <property type="term" value="F:hydrolase activity"/>
    <property type="evidence" value="ECO:0007669"/>
    <property type="project" value="UniProtKB-KW"/>
</dbReference>
<evidence type="ECO:0000313" key="13">
    <source>
        <dbReference type="EMBL" id="KAF2074803.1"/>
    </source>
</evidence>
<dbReference type="Pfam" id="PF07529">
    <property type="entry name" value="HSA"/>
    <property type="match status" value="1"/>
</dbReference>
<dbReference type="GO" id="GO:0042393">
    <property type="term" value="F:histone binding"/>
    <property type="evidence" value="ECO:0007669"/>
    <property type="project" value="InterPro"/>
</dbReference>
<keyword evidence="6" id="KW-0067">ATP-binding</keyword>
<keyword evidence="5" id="KW-0347">Helicase</keyword>
<feature type="region of interest" description="Disordered" evidence="10">
    <location>
        <begin position="156"/>
        <end position="191"/>
    </location>
</feature>
<dbReference type="Pfam" id="PF00271">
    <property type="entry name" value="Helicase_C"/>
    <property type="match status" value="1"/>
</dbReference>
<protein>
    <recommendedName>
        <fullName evidence="15">SNF2-related domain-containing protein</fullName>
    </recommendedName>
</protein>
<dbReference type="InterPro" id="IPR014012">
    <property type="entry name" value="HSA_dom"/>
</dbReference>
<dbReference type="OrthoDB" id="5857104at2759"/>
<dbReference type="FunFam" id="3.40.50.10810:FF:000015">
    <property type="entry name" value="lymphoid-specific helicase isoform X1"/>
    <property type="match status" value="1"/>
</dbReference>
<evidence type="ECO:0000256" key="2">
    <source>
        <dbReference type="ARBA" id="ARBA00007025"/>
    </source>
</evidence>
<evidence type="ECO:0000259" key="11">
    <source>
        <dbReference type="PROSITE" id="PS51192"/>
    </source>
</evidence>
<dbReference type="Proteomes" id="UP000695562">
    <property type="component" value="Unassembled WGS sequence"/>
</dbReference>
<evidence type="ECO:0000256" key="5">
    <source>
        <dbReference type="ARBA" id="ARBA00022806"/>
    </source>
</evidence>
<feature type="compositionally biased region" description="Low complexity" evidence="10">
    <location>
        <begin position="162"/>
        <end position="171"/>
    </location>
</feature>
<feature type="compositionally biased region" description="Low complexity" evidence="10">
    <location>
        <begin position="523"/>
        <end position="542"/>
    </location>
</feature>
<dbReference type="GO" id="GO:0005524">
    <property type="term" value="F:ATP binding"/>
    <property type="evidence" value="ECO:0007669"/>
    <property type="project" value="UniProtKB-KW"/>
</dbReference>
<feature type="compositionally biased region" description="Basic residues" evidence="10">
    <location>
        <begin position="1355"/>
        <end position="1364"/>
    </location>
</feature>
<evidence type="ECO:0000313" key="14">
    <source>
        <dbReference type="Proteomes" id="UP000695562"/>
    </source>
</evidence>
<keyword evidence="14" id="KW-1185">Reference proteome</keyword>
<dbReference type="GO" id="GO:0005634">
    <property type="term" value="C:nucleus"/>
    <property type="evidence" value="ECO:0007669"/>
    <property type="project" value="UniProtKB-SubCell"/>
</dbReference>
<feature type="region of interest" description="Disordered" evidence="10">
    <location>
        <begin position="250"/>
        <end position="269"/>
    </location>
</feature>
<dbReference type="InterPro" id="IPR000330">
    <property type="entry name" value="SNF2_N"/>
</dbReference>
<dbReference type="Gene3D" id="3.40.50.300">
    <property type="entry name" value="P-loop containing nucleotide triphosphate hydrolases"/>
    <property type="match status" value="1"/>
</dbReference>
<feature type="compositionally biased region" description="Low complexity" evidence="10">
    <location>
        <begin position="1269"/>
        <end position="1280"/>
    </location>
</feature>
<dbReference type="CDD" id="cd18793">
    <property type="entry name" value="SF2_C_SNF"/>
    <property type="match status" value="1"/>
</dbReference>
<dbReference type="Gene3D" id="1.20.5.170">
    <property type="match status" value="1"/>
</dbReference>
<feature type="compositionally biased region" description="Acidic residues" evidence="10">
    <location>
        <begin position="1208"/>
        <end position="1223"/>
    </location>
</feature>
<feature type="domain" description="Helicase C-terminal" evidence="12">
    <location>
        <begin position="907"/>
        <end position="1067"/>
    </location>
</feature>
<keyword evidence="4" id="KW-0378">Hydrolase</keyword>
<keyword evidence="7 9" id="KW-0175">Coiled coil</keyword>
<comment type="subcellular location">
    <subcellularLocation>
        <location evidence="1">Nucleus</location>
    </subcellularLocation>
</comment>
<feature type="domain" description="Helicase ATP-binding" evidence="11">
    <location>
        <begin position="599"/>
        <end position="763"/>
    </location>
</feature>
<evidence type="ECO:0000256" key="10">
    <source>
        <dbReference type="SAM" id="MobiDB-lite"/>
    </source>
</evidence>
<dbReference type="PROSITE" id="PS51192">
    <property type="entry name" value="HELICASE_ATP_BIND_1"/>
    <property type="match status" value="1"/>
</dbReference>
<evidence type="ECO:0000256" key="1">
    <source>
        <dbReference type="ARBA" id="ARBA00004123"/>
    </source>
</evidence>
<dbReference type="InterPro" id="IPR029295">
    <property type="entry name" value="SnAC"/>
</dbReference>
<feature type="region of interest" description="Disordered" evidence="10">
    <location>
        <begin position="96"/>
        <end position="118"/>
    </location>
</feature>
<dbReference type="SMART" id="SM01314">
    <property type="entry name" value="SnAC"/>
    <property type="match status" value="1"/>
</dbReference>
<name>A0A8J4V0T3_9MYCE</name>
<feature type="coiled-coil region" evidence="9">
    <location>
        <begin position="467"/>
        <end position="518"/>
    </location>
</feature>
<evidence type="ECO:0000259" key="12">
    <source>
        <dbReference type="PROSITE" id="PS51194"/>
    </source>
</evidence>
<dbReference type="SMART" id="SM00490">
    <property type="entry name" value="HELICc"/>
    <property type="match status" value="1"/>
</dbReference>
<sequence>MSPNIFLEDKTNSPVEGSSKLNGYNHIDHQNMNTTTTTTTSTNGSHNTIFNDVNYLKILNVIKDMKLKGTEESDPQYITLLQIAKLYQIQYNKNNNSSSNDDVMQLDNGISNNNNNSEEEKDIFRAQLESYKYLSRSLPIPPKLLSTISSVLEYDQDKDTTTTETPIQQTQKTKDNNEEEEESQQLEENNMKLRYYPRGVLKLDSENNVIINDYGMGFLQQQQHLYLQQQQHHMFQEQYLDEQQQQQQQQLLQQKKHQSQQEKPNVKGLQESLVSIDERDLRMHTKIHYRIDELKEMPLNHLPVEMKLKAQIEMKQLRLVDLQRKLRIDIAGEINNQIFLDSALETDLLVKPIPRVVSKPTEIMYDNTATQLPESILVTHKHKFLEAVLAHQKQFKDYHTDNAKSRNFVVKQIARYHKEREKREQERLKKERIRLLRAQDTQGYRDLLAKTKNDRLEMLLGQTDELLSSINNLMKKEEIEKKEREKERERERLEKEKLEKERLEKERLEKEKLGIVDDESNITDKSTTSNNTTTTTTTTTSPIPNPIPIQPIANISSSLTSTTTLIQKKSLLDEPIEQPEIMTGGKLKEYQLTGLEWLVSLYNRNLNGILADEMGLGKTVQSIAFISYLYEKLNVREPFLVVAPLSTISNWSSEFARWSPKLPTIIYKGKPDERYEQARQIPKNGFVVVITSFEYIILDKKRLGRVQWCYIIVDEGHRIKNKDSKLSVQLRLYHSKHRLLLTGTPLQNELGELWALLNFLLPTIFNSLDTFENWFNAPFAGAKGGKSVIQVNEEESLIIINRLHQVLRFFLLRRLKSDVESQLPDKKEKVIKCNLSAMQIVMYRTLLEHQVLLIDPESETFKKNKMKRRGFNNIVKQLQKICNHPYLFKDEWAIDQDLIRASGKFDTMDQILMKMRASGHRVLIFTQMTEVINLMEEYFSLKEWDYLRLDGSTKPDERSHLVVEWNRPDSPHWIFVLSTHAGGLGMNLQTADTVIIFDSDWNPQMDLQAQDRCHRIGQTNSVSVFRLISANSIEEQILARATDKLEIDAKIIQAGMFNTHSNDQERRAKLEEYLHGFPRDTTEEAPTDLEEINRLICRDDEEFAQFQEMDKEKAKIDKQLYKNKVPSRLITEAELPAWMLESPIEEEEDTTFGKKRAAAISAANNPVDDLTELQYAKMVEKGMSLEEYKKYLVDKREKRNGGGNDQFSSDDDEDEDIEDESSEDEKKKKKKKKIVIKNSSSSSSTPKRVRGGASKKAAATPSKLNGNSTDQETTTTTQDGQEGDQVDVGGVDINTTTASGDEAMDSSVNGVNDDTGDETKTSKQRGRKKARVTGGSDEYISALPVHSNEPMTTRSGRKLRTVQH</sequence>
<evidence type="ECO:0008006" key="15">
    <source>
        <dbReference type="Google" id="ProtNLM"/>
    </source>
</evidence>
<evidence type="ECO:0000256" key="9">
    <source>
        <dbReference type="SAM" id="Coils"/>
    </source>
</evidence>
<comment type="similarity">
    <text evidence="2">Belongs to the SNF2/RAD54 helicase family.</text>
</comment>
<dbReference type="SMART" id="SM00487">
    <property type="entry name" value="DEXDc"/>
    <property type="match status" value="1"/>
</dbReference>
<dbReference type="InterPro" id="IPR038718">
    <property type="entry name" value="SNF2-like_sf"/>
</dbReference>
<dbReference type="InterPro" id="IPR014001">
    <property type="entry name" value="Helicase_ATP-bd"/>
</dbReference>
<dbReference type="GO" id="GO:0004386">
    <property type="term" value="F:helicase activity"/>
    <property type="evidence" value="ECO:0007669"/>
    <property type="project" value="UniProtKB-KW"/>
</dbReference>
<comment type="caution">
    <text evidence="13">The sequence shown here is derived from an EMBL/GenBank/DDBJ whole genome shotgun (WGS) entry which is preliminary data.</text>
</comment>
<accession>A0A8J4V0T3</accession>
<gene>
    <name evidence="13" type="ORF">CYY_003906</name>
</gene>
<dbReference type="Gene3D" id="3.40.50.10810">
    <property type="entry name" value="Tandem AAA-ATPase domain"/>
    <property type="match status" value="1"/>
</dbReference>
<evidence type="ECO:0000256" key="6">
    <source>
        <dbReference type="ARBA" id="ARBA00022840"/>
    </source>
</evidence>
<dbReference type="InterPro" id="IPR001650">
    <property type="entry name" value="Helicase_C-like"/>
</dbReference>
<evidence type="ECO:0000256" key="8">
    <source>
        <dbReference type="ARBA" id="ARBA00023242"/>
    </source>
</evidence>
<evidence type="ECO:0000256" key="4">
    <source>
        <dbReference type="ARBA" id="ARBA00022801"/>
    </source>
</evidence>
<evidence type="ECO:0000256" key="3">
    <source>
        <dbReference type="ARBA" id="ARBA00022741"/>
    </source>
</evidence>
<dbReference type="InterPro" id="IPR049730">
    <property type="entry name" value="SNF2/RAD54-like_C"/>
</dbReference>
<dbReference type="PROSITE" id="PS51194">
    <property type="entry name" value="HELICASE_CTER"/>
    <property type="match status" value="1"/>
</dbReference>
<feature type="region of interest" description="Disordered" evidence="10">
    <location>
        <begin position="519"/>
        <end position="546"/>
    </location>
</feature>
<proteinExistence type="inferred from homology"/>
<keyword evidence="3" id="KW-0547">Nucleotide-binding</keyword>
<evidence type="ECO:0000256" key="7">
    <source>
        <dbReference type="ARBA" id="ARBA00023054"/>
    </source>
</evidence>
<organism evidence="13 14">
    <name type="scientific">Polysphondylium violaceum</name>
    <dbReference type="NCBI Taxonomy" id="133409"/>
    <lineage>
        <taxon>Eukaryota</taxon>
        <taxon>Amoebozoa</taxon>
        <taxon>Evosea</taxon>
        <taxon>Eumycetozoa</taxon>
        <taxon>Dictyostelia</taxon>
        <taxon>Dictyosteliales</taxon>
        <taxon>Dictyosteliaceae</taxon>
        <taxon>Polysphondylium</taxon>
    </lineage>
</organism>
<dbReference type="InterPro" id="IPR027417">
    <property type="entry name" value="P-loop_NTPase"/>
</dbReference>
<feature type="compositionally biased region" description="Basic residues" evidence="10">
    <location>
        <begin position="1322"/>
        <end position="1331"/>
    </location>
</feature>
<reference evidence="13" key="1">
    <citation type="submission" date="2020-01" db="EMBL/GenBank/DDBJ databases">
        <title>Development of genomics and gene disruption for Polysphondylium violaceum indicates a role for the polyketide synthase stlB in stalk morphogenesis.</title>
        <authorList>
            <person name="Narita B."/>
            <person name="Kawabe Y."/>
            <person name="Kin K."/>
            <person name="Saito T."/>
            <person name="Gibbs R."/>
            <person name="Kuspa A."/>
            <person name="Muzny D."/>
            <person name="Queller D."/>
            <person name="Richards S."/>
            <person name="Strassman J."/>
            <person name="Sucgang R."/>
            <person name="Worley K."/>
            <person name="Schaap P."/>
        </authorList>
    </citation>
    <scope>NUCLEOTIDE SEQUENCE</scope>
    <source>
        <strain evidence="13">QSvi11</strain>
    </source>
</reference>
<dbReference type="Pfam" id="PF00176">
    <property type="entry name" value="SNF2-rel_dom"/>
    <property type="match status" value="1"/>
</dbReference>
<dbReference type="EMBL" id="AJWJ01000129">
    <property type="protein sequence ID" value="KAF2074803.1"/>
    <property type="molecule type" value="Genomic_DNA"/>
</dbReference>